<evidence type="ECO:0000313" key="3">
    <source>
        <dbReference type="Proteomes" id="UP000728032"/>
    </source>
</evidence>
<evidence type="ECO:0008006" key="4">
    <source>
        <dbReference type="Google" id="ProtNLM"/>
    </source>
</evidence>
<keyword evidence="1" id="KW-1133">Transmembrane helix</keyword>
<dbReference type="EMBL" id="OC917781">
    <property type="protein sequence ID" value="CAD7647975.1"/>
    <property type="molecule type" value="Genomic_DNA"/>
</dbReference>
<feature type="transmembrane region" description="Helical" evidence="1">
    <location>
        <begin position="30"/>
        <end position="54"/>
    </location>
</feature>
<sequence length="371" mass="43016">MSIKSNKSIPPEDDITSVLSVDIKELRKDFSYYLILRRVLYPFALTGAPISYCLKDPDKAFKYLSRHGLIQIYSFFIVTMVHVICGFWMCRVCYHIFQLGELTDQLWDEIFTFLYSVSALDLIWFYKQTLRTLITQLDQVPELDQTILMHYNYFKIKYKVKLTFLTIFVLSLMVLCLSYIAVVIVVAINTDSDTIWTNKIFSFIALYRSNLSAVRKIDEIFNIFIFGYFVLLFFGIVTEIEEVLSLFSAEEKPNVLDILLTIALVVLMLFSLFYTLKQTSDVNADSAEAKSLLYQYVLSTDPEDRTAVYYEEFQLMIPGLLSHTANFTLLGLVNLDADFMAKAVVFIYTYTLIFKQFTSENKDKAKNITIT</sequence>
<dbReference type="AlphaFoldDB" id="A0A7R9QJD3"/>
<keyword evidence="1" id="KW-0812">Transmembrane</keyword>
<protein>
    <recommendedName>
        <fullName evidence="4">Gustatory receptor</fullName>
    </recommendedName>
</protein>
<organism evidence="2">
    <name type="scientific">Oppiella nova</name>
    <dbReference type="NCBI Taxonomy" id="334625"/>
    <lineage>
        <taxon>Eukaryota</taxon>
        <taxon>Metazoa</taxon>
        <taxon>Ecdysozoa</taxon>
        <taxon>Arthropoda</taxon>
        <taxon>Chelicerata</taxon>
        <taxon>Arachnida</taxon>
        <taxon>Acari</taxon>
        <taxon>Acariformes</taxon>
        <taxon>Sarcoptiformes</taxon>
        <taxon>Oribatida</taxon>
        <taxon>Brachypylina</taxon>
        <taxon>Oppioidea</taxon>
        <taxon>Oppiidae</taxon>
        <taxon>Oppiella</taxon>
    </lineage>
</organism>
<keyword evidence="1" id="KW-0472">Membrane</keyword>
<dbReference type="Proteomes" id="UP000728032">
    <property type="component" value="Unassembled WGS sequence"/>
</dbReference>
<dbReference type="EMBL" id="CAJPVJ010002956">
    <property type="protein sequence ID" value="CAG2167012.1"/>
    <property type="molecule type" value="Genomic_DNA"/>
</dbReference>
<reference evidence="2" key="1">
    <citation type="submission" date="2020-11" db="EMBL/GenBank/DDBJ databases">
        <authorList>
            <person name="Tran Van P."/>
        </authorList>
    </citation>
    <scope>NUCLEOTIDE SEQUENCE</scope>
</reference>
<evidence type="ECO:0000256" key="1">
    <source>
        <dbReference type="SAM" id="Phobius"/>
    </source>
</evidence>
<feature type="transmembrane region" description="Helical" evidence="1">
    <location>
        <begin position="75"/>
        <end position="97"/>
    </location>
</feature>
<keyword evidence="3" id="KW-1185">Reference proteome</keyword>
<gene>
    <name evidence="2" type="ORF">ONB1V03_LOCUS6526</name>
</gene>
<name>A0A7R9QJD3_9ACAR</name>
<feature type="transmembrane region" description="Helical" evidence="1">
    <location>
        <begin position="258"/>
        <end position="276"/>
    </location>
</feature>
<dbReference type="OrthoDB" id="6501721at2759"/>
<feature type="transmembrane region" description="Helical" evidence="1">
    <location>
        <begin position="194"/>
        <end position="211"/>
    </location>
</feature>
<proteinExistence type="predicted"/>
<accession>A0A7R9QJD3</accession>
<feature type="transmembrane region" description="Helical" evidence="1">
    <location>
        <begin position="162"/>
        <end position="188"/>
    </location>
</feature>
<evidence type="ECO:0000313" key="2">
    <source>
        <dbReference type="EMBL" id="CAD7647975.1"/>
    </source>
</evidence>
<feature type="transmembrane region" description="Helical" evidence="1">
    <location>
        <begin position="220"/>
        <end position="238"/>
    </location>
</feature>